<feature type="region of interest" description="Disordered" evidence="13">
    <location>
        <begin position="1390"/>
        <end position="1411"/>
    </location>
</feature>
<feature type="compositionally biased region" description="Pro residues" evidence="13">
    <location>
        <begin position="392"/>
        <end position="406"/>
    </location>
</feature>
<dbReference type="OrthoDB" id="264354at2759"/>
<feature type="compositionally biased region" description="Basic and acidic residues" evidence="13">
    <location>
        <begin position="477"/>
        <end position="486"/>
    </location>
</feature>
<feature type="transmembrane region" description="Helical" evidence="14">
    <location>
        <begin position="926"/>
        <end position="947"/>
    </location>
</feature>
<feature type="compositionally biased region" description="Acidic residues" evidence="13">
    <location>
        <begin position="487"/>
        <end position="497"/>
    </location>
</feature>
<feature type="transmembrane region" description="Helical" evidence="14">
    <location>
        <begin position="681"/>
        <end position="702"/>
    </location>
</feature>
<comment type="subcellular location">
    <subcellularLocation>
        <location evidence="2">Membrane</location>
        <topology evidence="2">Multi-pass membrane protein</topology>
    </subcellularLocation>
</comment>
<dbReference type="SUPFAM" id="SSF57850">
    <property type="entry name" value="RING/U-box"/>
    <property type="match status" value="1"/>
</dbReference>
<feature type="transmembrane region" description="Helical" evidence="14">
    <location>
        <begin position="749"/>
        <end position="769"/>
    </location>
</feature>
<reference evidence="16" key="1">
    <citation type="submission" date="2020-11" db="EMBL/GenBank/DDBJ databases">
        <authorList>
            <consortium name="DOE Joint Genome Institute"/>
            <person name="Ahrendt S."/>
            <person name="Riley R."/>
            <person name="Andreopoulos W."/>
            <person name="LaButti K."/>
            <person name="Pangilinan J."/>
            <person name="Ruiz-duenas F.J."/>
            <person name="Barrasa J.M."/>
            <person name="Sanchez-Garcia M."/>
            <person name="Camarero S."/>
            <person name="Miyauchi S."/>
            <person name="Serrano A."/>
            <person name="Linde D."/>
            <person name="Babiker R."/>
            <person name="Drula E."/>
            <person name="Ayuso-Fernandez I."/>
            <person name="Pacheco R."/>
            <person name="Padilla G."/>
            <person name="Ferreira P."/>
            <person name="Barriuso J."/>
            <person name="Kellner H."/>
            <person name="Castanera R."/>
            <person name="Alfaro M."/>
            <person name="Ramirez L."/>
            <person name="Pisabarro A.G."/>
            <person name="Kuo A."/>
            <person name="Tritt A."/>
            <person name="Lipzen A."/>
            <person name="He G."/>
            <person name="Yan M."/>
            <person name="Ng V."/>
            <person name="Cullen D."/>
            <person name="Martin F."/>
            <person name="Rosso M.-N."/>
            <person name="Henrissat B."/>
            <person name="Hibbett D."/>
            <person name="Martinez A.T."/>
            <person name="Grigoriev I.V."/>
        </authorList>
    </citation>
    <scope>NUCLEOTIDE SEQUENCE</scope>
    <source>
        <strain evidence="16">AH 44721</strain>
    </source>
</reference>
<feature type="compositionally biased region" description="Basic and acidic residues" evidence="13">
    <location>
        <begin position="252"/>
        <end position="266"/>
    </location>
</feature>
<evidence type="ECO:0000256" key="11">
    <source>
        <dbReference type="ARBA" id="ARBA00022989"/>
    </source>
</evidence>
<dbReference type="SMART" id="SM00744">
    <property type="entry name" value="RINGv"/>
    <property type="match status" value="1"/>
</dbReference>
<dbReference type="GO" id="GO:0061630">
    <property type="term" value="F:ubiquitin protein ligase activity"/>
    <property type="evidence" value="ECO:0007669"/>
    <property type="project" value="UniProtKB-EC"/>
</dbReference>
<feature type="transmembrane region" description="Helical" evidence="14">
    <location>
        <begin position="875"/>
        <end position="906"/>
    </location>
</feature>
<keyword evidence="6 14" id="KW-0812">Transmembrane</keyword>
<feature type="compositionally biased region" description="Basic and acidic residues" evidence="13">
    <location>
        <begin position="1400"/>
        <end position="1411"/>
    </location>
</feature>
<feature type="compositionally biased region" description="Low complexity" evidence="13">
    <location>
        <begin position="370"/>
        <end position="385"/>
    </location>
</feature>
<accession>A0A9P5NSL0</accession>
<feature type="transmembrane region" description="Helical" evidence="14">
    <location>
        <begin position="1196"/>
        <end position="1216"/>
    </location>
</feature>
<evidence type="ECO:0000256" key="1">
    <source>
        <dbReference type="ARBA" id="ARBA00000900"/>
    </source>
</evidence>
<dbReference type="Proteomes" id="UP000724874">
    <property type="component" value="Unassembled WGS sequence"/>
</dbReference>
<dbReference type="FunFam" id="3.30.40.10:FF:000287">
    <property type="entry name" value="RING finger membrane protein"/>
    <property type="match status" value="1"/>
</dbReference>
<feature type="transmembrane region" description="Helical" evidence="14">
    <location>
        <begin position="833"/>
        <end position="854"/>
    </location>
</feature>
<dbReference type="Pfam" id="PF23113">
    <property type="entry name" value="MARCHF6_C"/>
    <property type="match status" value="1"/>
</dbReference>
<feature type="transmembrane region" description="Helical" evidence="14">
    <location>
        <begin position="76"/>
        <end position="100"/>
    </location>
</feature>
<keyword evidence="7" id="KW-0479">Metal-binding</keyword>
<evidence type="ECO:0000256" key="9">
    <source>
        <dbReference type="ARBA" id="ARBA00022786"/>
    </source>
</evidence>
<dbReference type="PROSITE" id="PS51292">
    <property type="entry name" value="ZF_RING_CH"/>
    <property type="match status" value="1"/>
</dbReference>
<keyword evidence="8" id="KW-0863">Zinc-finger</keyword>
<evidence type="ECO:0000256" key="13">
    <source>
        <dbReference type="SAM" id="MobiDB-lite"/>
    </source>
</evidence>
<dbReference type="GO" id="GO:0036503">
    <property type="term" value="P:ERAD pathway"/>
    <property type="evidence" value="ECO:0007669"/>
    <property type="project" value="TreeGrafter"/>
</dbReference>
<name>A0A9P5NSL0_GYMJU</name>
<sequence>MQEAEEQDTCRICSAPAEPDQPLFHPCKCSGTIRYIHQDCLTTWLAHSKKKNCDVCKHPYAFTKGTIPLYSMGLQLFFVLLFVLRALAVAAIWLGVLPWVTVWTWRMYFSMGDQRTAWWISKRPRPPYTESPIPFYSRISYEATAPPPKGLVAKISTHPLWLALSADIFAGQIIASLIVLTFVAIFLLREWISQNARPGVFEEEEAPPQVTFSERNLDLRVMKPEALDQQQVEAMRAVNAMRQNIDPDIAADPDRWHTTDENESPGRRPPRRKKNKARHPENDGGRNTRQKTAVTGDDEMEAIRRKMFHRRIHIAKANAARRKMYFSQKLQSRSPPTSTVPLDVPGEQMDFTFGPPSPEQLTSQSHSDAALSTSISEPSTSSALPALSREISPPPYPARPPLPPTVLPRSRSGSPFLHSPGRTPIESPSLTATYHAPEELDNGEGPSGLPPGYFDNDITEREEYDEEEEEEEEEEDVAMHEEHEFGDMDEDEEEDGQDVNMDHEHWDDSDVDMEAERKRYFREEGADEHEHEARGDAAGLPELRNISDSDDDSDDEHEGPNERPGHAEEEEDEDDHLREGEGDPDEEEEEDAGAGEDGLFDDEDGQWEVAEVEPGAVAQAQIGGGVGAVGAAAGNANMDPDAAAAAALAAEDAENNVEDDMEGAMEAIGMRGPIYGVLQNAALMIFVLNTAIGLGVWVPFTFGKTAALLSLDPHRLLQVLHLPIRAMRVVTDPFVDFIQWIIVDLFLPWVLRLLGLVFRALFFLGSLSARQLLGKETTSGISDFSMKLNYSYSNLDICKPYFEALGREVRISTTKLQSTWIELALGNEPRNRVFAVFLGYLVITFLLCLYLNVLTVGNAKSAGRHVRNAVRQQLLVMKVATFIFIELVTFPLGCGIVLDLCTVWLFPEANMQSRIAFFVQAPLTAMFYHWVAGTMFMYSFAVLLSGCRSVMRPGAMWFIKDPQDQNSHPIRDILDRPTLVQLRKICVSGIMYSFVVACVVGSVAGLVILGSKSIMPFRWKNREPLSNVPVDLLFLHLVLPYTMHYFRPKRAIKQVTMAVWKYLASRLRLTSYFFGGRHSEEEHSRWLFPPGTSNRQLGPARDMRATVAVTADGHPVDDAARQLMAMQDAEAEKAKRTITDDYMVVYMPPQFRYRIMLFISLLWIFGAVCLGFAVALPIQLGRSFFRLFTLREVHDGYSFIVGFYLIWICYLVAKAIDRLDKRRQRRSGDGPRADLHVLVLKRGLLWIAKKSIWIRVVDAWALGLLYVKIAMHAHHLQPPNRITRGLQRIKAHGWTRPDPVTATKDVIAPLAGGLLGMILLPSLIFLAVRYVFLDVAQDNRFVFMHVYPTVCICAGAFRSGMATYGMLAAWSQAIRDKEFLVEMRLKNHDPDEVEASDSAAKGDRQNEESIA</sequence>
<evidence type="ECO:0000256" key="6">
    <source>
        <dbReference type="ARBA" id="ARBA00022692"/>
    </source>
</evidence>
<evidence type="ECO:0000313" key="17">
    <source>
        <dbReference type="Proteomes" id="UP000724874"/>
    </source>
</evidence>
<keyword evidence="9" id="KW-0833">Ubl conjugation pathway</keyword>
<feature type="transmembrane region" description="Helical" evidence="14">
    <location>
        <begin position="1252"/>
        <end position="1271"/>
    </location>
</feature>
<feature type="region of interest" description="Disordered" evidence="13">
    <location>
        <begin position="246"/>
        <end position="299"/>
    </location>
</feature>
<feature type="region of interest" description="Disordered" evidence="13">
    <location>
        <begin position="326"/>
        <end position="601"/>
    </location>
</feature>
<proteinExistence type="predicted"/>
<dbReference type="Gene3D" id="3.30.40.10">
    <property type="entry name" value="Zinc/RING finger domain, C3HC4 (zinc finger)"/>
    <property type="match status" value="1"/>
</dbReference>
<keyword evidence="17" id="KW-1185">Reference proteome</keyword>
<feature type="domain" description="RING-CH-type" evidence="15">
    <location>
        <begin position="2"/>
        <end position="63"/>
    </location>
</feature>
<evidence type="ECO:0000256" key="12">
    <source>
        <dbReference type="ARBA" id="ARBA00023136"/>
    </source>
</evidence>
<dbReference type="CDD" id="cd16702">
    <property type="entry name" value="RING_CH-C4HC3_MARCH6"/>
    <property type="match status" value="1"/>
</dbReference>
<keyword evidence="12 14" id="KW-0472">Membrane</keyword>
<feature type="compositionally biased region" description="Polar residues" evidence="13">
    <location>
        <begin position="328"/>
        <end position="340"/>
    </location>
</feature>
<organism evidence="16 17">
    <name type="scientific">Gymnopilus junonius</name>
    <name type="common">Spectacular rustgill mushroom</name>
    <name type="synonym">Gymnopilus spectabilis subsp. junonius</name>
    <dbReference type="NCBI Taxonomy" id="109634"/>
    <lineage>
        <taxon>Eukaryota</taxon>
        <taxon>Fungi</taxon>
        <taxon>Dikarya</taxon>
        <taxon>Basidiomycota</taxon>
        <taxon>Agaricomycotina</taxon>
        <taxon>Agaricomycetes</taxon>
        <taxon>Agaricomycetidae</taxon>
        <taxon>Agaricales</taxon>
        <taxon>Agaricineae</taxon>
        <taxon>Hymenogastraceae</taxon>
        <taxon>Gymnopilus</taxon>
    </lineage>
</organism>
<protein>
    <recommendedName>
        <fullName evidence="4">RING-type E3 ubiquitin transferase</fullName>
        <ecNumber evidence="4">2.3.2.27</ecNumber>
    </recommendedName>
</protein>
<evidence type="ECO:0000256" key="3">
    <source>
        <dbReference type="ARBA" id="ARBA00004906"/>
    </source>
</evidence>
<feature type="transmembrane region" description="Helical" evidence="14">
    <location>
        <begin position="1306"/>
        <end position="1332"/>
    </location>
</feature>
<feature type="compositionally biased region" description="Basic and acidic residues" evidence="13">
    <location>
        <begin position="558"/>
        <end position="567"/>
    </location>
</feature>
<dbReference type="PANTHER" id="PTHR13145:SF0">
    <property type="entry name" value="E3 UBIQUITIN-PROTEIN LIGASE MARCHF6"/>
    <property type="match status" value="1"/>
</dbReference>
<evidence type="ECO:0000256" key="7">
    <source>
        <dbReference type="ARBA" id="ARBA00022723"/>
    </source>
</evidence>
<keyword evidence="10" id="KW-0862">Zinc</keyword>
<dbReference type="EC" id="2.3.2.27" evidence="4"/>
<dbReference type="PANTHER" id="PTHR13145">
    <property type="entry name" value="SSM4 PROTEIN"/>
    <property type="match status" value="1"/>
</dbReference>
<feature type="compositionally biased region" description="Acidic residues" evidence="13">
    <location>
        <begin position="460"/>
        <end position="476"/>
    </location>
</feature>
<dbReference type="InterPro" id="IPR056521">
    <property type="entry name" value="MARCHF6-like_C"/>
</dbReference>
<gene>
    <name evidence="16" type="ORF">CPB84DRAFT_1814671</name>
</gene>
<feature type="compositionally biased region" description="Acidic residues" evidence="13">
    <location>
        <begin position="582"/>
        <end position="601"/>
    </location>
</feature>
<feature type="compositionally biased region" description="Basic residues" evidence="13">
    <location>
        <begin position="268"/>
        <end position="277"/>
    </location>
</feature>
<feature type="compositionally biased region" description="Basic and acidic residues" evidence="13">
    <location>
        <begin position="500"/>
        <end position="535"/>
    </location>
</feature>
<comment type="caution">
    <text evidence="16">The sequence shown here is derived from an EMBL/GenBank/DDBJ whole genome shotgun (WGS) entry which is preliminary data.</text>
</comment>
<comment type="pathway">
    <text evidence="3">Protein modification; protein ubiquitination.</text>
</comment>
<feature type="compositionally biased region" description="Acidic residues" evidence="13">
    <location>
        <begin position="548"/>
        <end position="557"/>
    </location>
</feature>
<dbReference type="GO" id="GO:0008270">
    <property type="term" value="F:zinc ion binding"/>
    <property type="evidence" value="ECO:0007669"/>
    <property type="project" value="UniProtKB-KW"/>
</dbReference>
<feature type="transmembrane region" description="Helical" evidence="14">
    <location>
        <begin position="1155"/>
        <end position="1176"/>
    </location>
</feature>
<feature type="transmembrane region" description="Helical" evidence="14">
    <location>
        <begin position="985"/>
        <end position="1008"/>
    </location>
</feature>
<dbReference type="GO" id="GO:0005789">
    <property type="term" value="C:endoplasmic reticulum membrane"/>
    <property type="evidence" value="ECO:0007669"/>
    <property type="project" value="TreeGrafter"/>
</dbReference>
<keyword evidence="11 14" id="KW-1133">Transmembrane helix</keyword>
<feature type="transmembrane region" description="Helical" evidence="14">
    <location>
        <begin position="168"/>
        <end position="188"/>
    </location>
</feature>
<evidence type="ECO:0000256" key="8">
    <source>
        <dbReference type="ARBA" id="ARBA00022771"/>
    </source>
</evidence>
<evidence type="ECO:0000256" key="2">
    <source>
        <dbReference type="ARBA" id="ARBA00004141"/>
    </source>
</evidence>
<evidence type="ECO:0000313" key="16">
    <source>
        <dbReference type="EMBL" id="KAF8903526.1"/>
    </source>
</evidence>
<dbReference type="InterPro" id="IPR013083">
    <property type="entry name" value="Znf_RING/FYVE/PHD"/>
</dbReference>
<evidence type="ECO:0000256" key="14">
    <source>
        <dbReference type="SAM" id="Phobius"/>
    </source>
</evidence>
<dbReference type="Pfam" id="PF12906">
    <property type="entry name" value="RINGv"/>
    <property type="match status" value="1"/>
</dbReference>
<evidence type="ECO:0000256" key="5">
    <source>
        <dbReference type="ARBA" id="ARBA00022679"/>
    </source>
</evidence>
<dbReference type="InterPro" id="IPR011016">
    <property type="entry name" value="Znf_RING-CH"/>
</dbReference>
<keyword evidence="5" id="KW-0808">Transferase</keyword>
<evidence type="ECO:0000256" key="10">
    <source>
        <dbReference type="ARBA" id="ARBA00022833"/>
    </source>
</evidence>
<evidence type="ECO:0000259" key="15">
    <source>
        <dbReference type="PROSITE" id="PS51292"/>
    </source>
</evidence>
<dbReference type="EMBL" id="JADNYJ010000030">
    <property type="protein sequence ID" value="KAF8903526.1"/>
    <property type="molecule type" value="Genomic_DNA"/>
</dbReference>
<comment type="catalytic activity">
    <reaction evidence="1">
        <text>S-ubiquitinyl-[E2 ubiquitin-conjugating enzyme]-L-cysteine + [acceptor protein]-L-lysine = [E2 ubiquitin-conjugating enzyme]-L-cysteine + N(6)-ubiquitinyl-[acceptor protein]-L-lysine.</text>
        <dbReference type="EC" id="2.3.2.27"/>
    </reaction>
</comment>
<evidence type="ECO:0000256" key="4">
    <source>
        <dbReference type="ARBA" id="ARBA00012483"/>
    </source>
</evidence>